<keyword evidence="2 4" id="KW-0479">Metal-binding</keyword>
<feature type="signal peptide" evidence="5">
    <location>
        <begin position="1"/>
        <end position="18"/>
    </location>
</feature>
<evidence type="ECO:0000256" key="5">
    <source>
        <dbReference type="SAM" id="SignalP"/>
    </source>
</evidence>
<evidence type="ECO:0000256" key="4">
    <source>
        <dbReference type="PROSITE-ProRule" id="PRU00433"/>
    </source>
</evidence>
<feature type="chain" id="PRO_5045639153" evidence="5">
    <location>
        <begin position="19"/>
        <end position="111"/>
    </location>
</feature>
<dbReference type="Gene3D" id="1.10.760.10">
    <property type="entry name" value="Cytochrome c-like domain"/>
    <property type="match status" value="1"/>
</dbReference>
<dbReference type="EMBL" id="JAGSSW010000006">
    <property type="protein sequence ID" value="MBR8464215.1"/>
    <property type="molecule type" value="Genomic_DNA"/>
</dbReference>
<sequence>MKKLIFLALCAFSMSVFAADYDNGKKIYNHWCLPCHGAGMPGTNALYYAYKGTDIAAELTKRTDLTPEVVEFFVRNGKHSMPFFRKTEINDTQMKDLGEYLSNAYKKESKK</sequence>
<evidence type="ECO:0000256" key="3">
    <source>
        <dbReference type="ARBA" id="ARBA00023004"/>
    </source>
</evidence>
<keyword evidence="8" id="KW-1185">Reference proteome</keyword>
<reference evidence="7 8" key="1">
    <citation type="submission" date="2021-04" db="EMBL/GenBank/DDBJ databases">
        <title>Molecular and phenotypic characterization and identification of bacterial isolates recovered from the Anatolian ground squirrels (Spermophilus xanthoprymnus) and which have the potential to form a new species in the Campylobacter genus.</title>
        <authorList>
            <person name="Aydin F."/>
            <person name="Abay S."/>
            <person name="Kayman T."/>
            <person name="Karakaya E."/>
            <person name="Mustak H.K."/>
            <person name="Mustak I.B."/>
            <person name="Bilgin N."/>
            <person name="Duzler A."/>
            <person name="Sahin O."/>
            <person name="Guran O."/>
            <person name="Saticioglu I.B."/>
        </authorList>
    </citation>
    <scope>NUCLEOTIDE SEQUENCE [LARGE SCALE GENOMIC DNA]</scope>
    <source>
        <strain evidence="8">faydin-G24</strain>
    </source>
</reference>
<dbReference type="InterPro" id="IPR036909">
    <property type="entry name" value="Cyt_c-like_dom_sf"/>
</dbReference>
<evidence type="ECO:0000313" key="8">
    <source>
        <dbReference type="Proteomes" id="UP000682951"/>
    </source>
</evidence>
<evidence type="ECO:0000259" key="6">
    <source>
        <dbReference type="PROSITE" id="PS51007"/>
    </source>
</evidence>
<dbReference type="SUPFAM" id="SSF46626">
    <property type="entry name" value="Cytochrome c"/>
    <property type="match status" value="1"/>
</dbReference>
<keyword evidence="1 4" id="KW-0349">Heme</keyword>
<keyword evidence="5" id="KW-0732">Signal</keyword>
<organism evidence="7 8">
    <name type="scientific">Campylobacter anatolicus</name>
    <dbReference type="NCBI Taxonomy" id="2829105"/>
    <lineage>
        <taxon>Bacteria</taxon>
        <taxon>Pseudomonadati</taxon>
        <taxon>Campylobacterota</taxon>
        <taxon>Epsilonproteobacteria</taxon>
        <taxon>Campylobacterales</taxon>
        <taxon>Campylobacteraceae</taxon>
        <taxon>Campylobacter</taxon>
    </lineage>
</organism>
<accession>A0ABS5HIX2</accession>
<gene>
    <name evidence="7" type="ORF">KDD93_06530</name>
</gene>
<protein>
    <submittedName>
        <fullName evidence="7">Cytochrome c</fullName>
    </submittedName>
</protein>
<name>A0ABS5HIX2_9BACT</name>
<dbReference type="Pfam" id="PF13442">
    <property type="entry name" value="Cytochrome_CBB3"/>
    <property type="match status" value="1"/>
</dbReference>
<dbReference type="Proteomes" id="UP000682951">
    <property type="component" value="Unassembled WGS sequence"/>
</dbReference>
<evidence type="ECO:0000256" key="2">
    <source>
        <dbReference type="ARBA" id="ARBA00022723"/>
    </source>
</evidence>
<dbReference type="InterPro" id="IPR009056">
    <property type="entry name" value="Cyt_c-like_dom"/>
</dbReference>
<evidence type="ECO:0000313" key="7">
    <source>
        <dbReference type="EMBL" id="MBR8464215.1"/>
    </source>
</evidence>
<feature type="domain" description="Cytochrome c" evidence="6">
    <location>
        <begin position="19"/>
        <end position="105"/>
    </location>
</feature>
<comment type="caution">
    <text evidence="7">The sequence shown here is derived from an EMBL/GenBank/DDBJ whole genome shotgun (WGS) entry which is preliminary data.</text>
</comment>
<dbReference type="PROSITE" id="PS51007">
    <property type="entry name" value="CYTC"/>
    <property type="match status" value="1"/>
</dbReference>
<proteinExistence type="predicted"/>
<dbReference type="RefSeq" id="WP_212142164.1">
    <property type="nucleotide sequence ID" value="NZ_JAGSSW010000006.1"/>
</dbReference>
<keyword evidence="3 4" id="KW-0408">Iron</keyword>
<evidence type="ECO:0000256" key="1">
    <source>
        <dbReference type="ARBA" id="ARBA00022617"/>
    </source>
</evidence>